<dbReference type="Gene3D" id="2.60.40.200">
    <property type="entry name" value="Superoxide dismutase, copper/zinc binding domain"/>
    <property type="match status" value="1"/>
</dbReference>
<evidence type="ECO:0000256" key="6">
    <source>
        <dbReference type="ARBA" id="ARBA00022862"/>
    </source>
</evidence>
<keyword evidence="9" id="KW-0732">Signal</keyword>
<organism evidence="10 11">
    <name type="scientific">Staphylotrichum tortipilum</name>
    <dbReference type="NCBI Taxonomy" id="2831512"/>
    <lineage>
        <taxon>Eukaryota</taxon>
        <taxon>Fungi</taxon>
        <taxon>Dikarya</taxon>
        <taxon>Ascomycota</taxon>
        <taxon>Pezizomycotina</taxon>
        <taxon>Sordariomycetes</taxon>
        <taxon>Sordariomycetidae</taxon>
        <taxon>Sordariales</taxon>
        <taxon>Chaetomiaceae</taxon>
        <taxon>Staphylotrichum</taxon>
    </lineage>
</organism>
<name>A0AAN6MTS8_9PEZI</name>
<keyword evidence="6" id="KW-0049">Antioxidant</keyword>
<dbReference type="InterPro" id="IPR036423">
    <property type="entry name" value="SOD-like_Cu/Zn_dom_sf"/>
</dbReference>
<evidence type="ECO:0000256" key="3">
    <source>
        <dbReference type="ARBA" id="ARBA00010457"/>
    </source>
</evidence>
<comment type="similarity">
    <text evidence="3">Belongs to the Cu-Zn superoxide dismutase family.</text>
</comment>
<evidence type="ECO:0000256" key="8">
    <source>
        <dbReference type="SAM" id="MobiDB-lite"/>
    </source>
</evidence>
<dbReference type="Proteomes" id="UP001303889">
    <property type="component" value="Unassembled WGS sequence"/>
</dbReference>
<evidence type="ECO:0000256" key="1">
    <source>
        <dbReference type="ARBA" id="ARBA00004196"/>
    </source>
</evidence>
<evidence type="ECO:0000313" key="11">
    <source>
        <dbReference type="Proteomes" id="UP001303889"/>
    </source>
</evidence>
<accession>A0AAN6MTS8</accession>
<dbReference type="GO" id="GO:0005576">
    <property type="term" value="C:extracellular region"/>
    <property type="evidence" value="ECO:0007669"/>
    <property type="project" value="UniProtKB-SubCell"/>
</dbReference>
<comment type="caution">
    <text evidence="10">The sequence shown here is derived from an EMBL/GenBank/DDBJ whole genome shotgun (WGS) entry which is preliminary data.</text>
</comment>
<comment type="subcellular location">
    <subcellularLocation>
        <location evidence="1">Cell envelope</location>
    </subcellularLocation>
    <subcellularLocation>
        <location evidence="2">Secreted</location>
    </subcellularLocation>
</comment>
<keyword evidence="11" id="KW-1185">Reference proteome</keyword>
<comment type="catalytic activity">
    <reaction evidence="7">
        <text>2 superoxide + 2 H(+) = H2O2 + O2</text>
        <dbReference type="Rhea" id="RHEA:20696"/>
        <dbReference type="ChEBI" id="CHEBI:15378"/>
        <dbReference type="ChEBI" id="CHEBI:15379"/>
        <dbReference type="ChEBI" id="CHEBI:16240"/>
        <dbReference type="ChEBI" id="CHEBI:18421"/>
        <dbReference type="EC" id="1.15.1.1"/>
    </reaction>
</comment>
<evidence type="ECO:0000256" key="2">
    <source>
        <dbReference type="ARBA" id="ARBA00004613"/>
    </source>
</evidence>
<reference evidence="10" key="1">
    <citation type="journal article" date="2023" name="Mol. Phylogenet. Evol.">
        <title>Genome-scale phylogeny and comparative genomics of the fungal order Sordariales.</title>
        <authorList>
            <person name="Hensen N."/>
            <person name="Bonometti L."/>
            <person name="Westerberg I."/>
            <person name="Brannstrom I.O."/>
            <person name="Guillou S."/>
            <person name="Cros-Aarteil S."/>
            <person name="Calhoun S."/>
            <person name="Haridas S."/>
            <person name="Kuo A."/>
            <person name="Mondo S."/>
            <person name="Pangilinan J."/>
            <person name="Riley R."/>
            <person name="LaButti K."/>
            <person name="Andreopoulos B."/>
            <person name="Lipzen A."/>
            <person name="Chen C."/>
            <person name="Yan M."/>
            <person name="Daum C."/>
            <person name="Ng V."/>
            <person name="Clum A."/>
            <person name="Steindorff A."/>
            <person name="Ohm R.A."/>
            <person name="Martin F."/>
            <person name="Silar P."/>
            <person name="Natvig D.O."/>
            <person name="Lalanne C."/>
            <person name="Gautier V."/>
            <person name="Ament-Velasquez S.L."/>
            <person name="Kruys A."/>
            <person name="Hutchinson M.I."/>
            <person name="Powell A.J."/>
            <person name="Barry K."/>
            <person name="Miller A.N."/>
            <person name="Grigoriev I.V."/>
            <person name="Debuchy R."/>
            <person name="Gladieux P."/>
            <person name="Hiltunen Thoren M."/>
            <person name="Johannesson H."/>
        </authorList>
    </citation>
    <scope>NUCLEOTIDE SEQUENCE</scope>
    <source>
        <strain evidence="10">CBS 103.79</strain>
    </source>
</reference>
<proteinExistence type="inferred from homology"/>
<dbReference type="SUPFAM" id="SSF49329">
    <property type="entry name" value="Cu,Zn superoxide dismutase-like"/>
    <property type="match status" value="1"/>
</dbReference>
<dbReference type="FunFam" id="2.60.40.200:FF:000007">
    <property type="entry name" value="Cell surface Cu-only superoxide dismutase 5"/>
    <property type="match status" value="1"/>
</dbReference>
<gene>
    <name evidence="10" type="ORF">C8A05DRAFT_29139</name>
</gene>
<dbReference type="GO" id="GO:0004784">
    <property type="term" value="F:superoxide dismutase activity"/>
    <property type="evidence" value="ECO:0007669"/>
    <property type="project" value="UniProtKB-EC"/>
</dbReference>
<evidence type="ECO:0000256" key="7">
    <source>
        <dbReference type="ARBA" id="ARBA00049204"/>
    </source>
</evidence>
<dbReference type="EMBL" id="MU855316">
    <property type="protein sequence ID" value="KAK3906937.1"/>
    <property type="molecule type" value="Genomic_DNA"/>
</dbReference>
<feature type="region of interest" description="Disordered" evidence="8">
    <location>
        <begin position="239"/>
        <end position="263"/>
    </location>
</feature>
<evidence type="ECO:0000256" key="4">
    <source>
        <dbReference type="ARBA" id="ARBA00012682"/>
    </source>
</evidence>
<sequence length="292" mass="29522">MRSSGTLSLLLAAASVSAQSIVTTSVAPTSTVTPSGPSTGELGDAAVVNDNPAGVVYKAVLPKEAFFKPAFPEGGNIEGEVTAEAHKDGKGVKFTIKLSNLPKIGAALPYHLHVDPVPSNGNCTATLAHLDPYIRGEATPCDKAAPATCQVGDLSGKHGAIPADVGTWETSYVDPYASTVEGIGAFFGNRSIVFHYPNKTRITCASFAKVEGGVKLPSGGITTLPTVSTFSSATSLPTGIISNQTTTQSPSSTTSRPVTPPTSTNVVVGAASGLRVGAAGAAVFGAALAWLL</sequence>
<evidence type="ECO:0000313" key="10">
    <source>
        <dbReference type="EMBL" id="KAK3906937.1"/>
    </source>
</evidence>
<protein>
    <recommendedName>
        <fullName evidence="4">superoxide dismutase</fullName>
        <ecNumber evidence="4">1.15.1.1</ecNumber>
    </recommendedName>
</protein>
<feature type="signal peptide" evidence="9">
    <location>
        <begin position="1"/>
        <end position="18"/>
    </location>
</feature>
<dbReference type="AlphaFoldDB" id="A0AAN6MTS8"/>
<evidence type="ECO:0000256" key="5">
    <source>
        <dbReference type="ARBA" id="ARBA00022525"/>
    </source>
</evidence>
<reference evidence="10" key="2">
    <citation type="submission" date="2023-05" db="EMBL/GenBank/DDBJ databases">
        <authorList>
            <consortium name="Lawrence Berkeley National Laboratory"/>
            <person name="Steindorff A."/>
            <person name="Hensen N."/>
            <person name="Bonometti L."/>
            <person name="Westerberg I."/>
            <person name="Brannstrom I.O."/>
            <person name="Guillou S."/>
            <person name="Cros-Aarteil S."/>
            <person name="Calhoun S."/>
            <person name="Haridas S."/>
            <person name="Kuo A."/>
            <person name="Mondo S."/>
            <person name="Pangilinan J."/>
            <person name="Riley R."/>
            <person name="Labutti K."/>
            <person name="Andreopoulos B."/>
            <person name="Lipzen A."/>
            <person name="Chen C."/>
            <person name="Yanf M."/>
            <person name="Daum C."/>
            <person name="Ng V."/>
            <person name="Clum A."/>
            <person name="Ohm R."/>
            <person name="Martin F."/>
            <person name="Silar P."/>
            <person name="Natvig D."/>
            <person name="Lalanne C."/>
            <person name="Gautier V."/>
            <person name="Ament-Velasquez S.L."/>
            <person name="Kruys A."/>
            <person name="Hutchinson M.I."/>
            <person name="Powell A.J."/>
            <person name="Barry K."/>
            <person name="Miller A.N."/>
            <person name="Grigoriev I.V."/>
            <person name="Debuchy R."/>
            <person name="Gladieux P."/>
            <person name="Thoren M.H."/>
            <person name="Johannesson H."/>
        </authorList>
    </citation>
    <scope>NUCLEOTIDE SEQUENCE</scope>
    <source>
        <strain evidence="10">CBS 103.79</strain>
    </source>
</reference>
<feature type="compositionally biased region" description="Low complexity" evidence="8">
    <location>
        <begin position="242"/>
        <end position="263"/>
    </location>
</feature>
<dbReference type="EC" id="1.15.1.1" evidence="4"/>
<evidence type="ECO:0000256" key="9">
    <source>
        <dbReference type="SAM" id="SignalP"/>
    </source>
</evidence>
<feature type="chain" id="PRO_5042932999" description="superoxide dismutase" evidence="9">
    <location>
        <begin position="19"/>
        <end position="292"/>
    </location>
</feature>
<keyword evidence="5" id="KW-0964">Secreted</keyword>
<dbReference type="GO" id="GO:0046872">
    <property type="term" value="F:metal ion binding"/>
    <property type="evidence" value="ECO:0007669"/>
    <property type="project" value="InterPro"/>
</dbReference>